<dbReference type="PANTHER" id="PTHR43252">
    <property type="entry name" value="TRANSCRIPTIONAL REGULATOR YQJI"/>
    <property type="match status" value="1"/>
</dbReference>
<dbReference type="Proteomes" id="UP000317940">
    <property type="component" value="Unassembled WGS sequence"/>
</dbReference>
<reference evidence="2 3" key="1">
    <citation type="submission" date="2019-06" db="EMBL/GenBank/DDBJ databases">
        <title>Sequencing the genomes of 1000 actinobacteria strains.</title>
        <authorList>
            <person name="Klenk H.-P."/>
        </authorList>
    </citation>
    <scope>NUCLEOTIDE SEQUENCE [LARGE SCALE GENOMIC DNA]</scope>
    <source>
        <strain evidence="2 3">DSM 44826</strain>
    </source>
</reference>
<dbReference type="AlphaFoldDB" id="A0A561SAD6"/>
<protein>
    <submittedName>
        <fullName evidence="2">PadR family transcriptional regulator AphA</fullName>
    </submittedName>
</protein>
<evidence type="ECO:0000259" key="1">
    <source>
        <dbReference type="Pfam" id="PF03551"/>
    </source>
</evidence>
<accession>A0A561SAD6</accession>
<comment type="caution">
    <text evidence="2">The sequence shown here is derived from an EMBL/GenBank/DDBJ whole genome shotgun (WGS) entry which is preliminary data.</text>
</comment>
<keyword evidence="3" id="KW-1185">Reference proteome</keyword>
<dbReference type="Gene3D" id="1.10.10.10">
    <property type="entry name" value="Winged helix-like DNA-binding domain superfamily/Winged helix DNA-binding domain"/>
    <property type="match status" value="1"/>
</dbReference>
<dbReference type="InterPro" id="IPR036390">
    <property type="entry name" value="WH_DNA-bd_sf"/>
</dbReference>
<dbReference type="Pfam" id="PF03551">
    <property type="entry name" value="PadR"/>
    <property type="match status" value="1"/>
</dbReference>
<dbReference type="SUPFAM" id="SSF46785">
    <property type="entry name" value="Winged helix' DNA-binding domain"/>
    <property type="match status" value="1"/>
</dbReference>
<evidence type="ECO:0000313" key="2">
    <source>
        <dbReference type="EMBL" id="TWF71843.1"/>
    </source>
</evidence>
<gene>
    <name evidence="2" type="ORF">FHX73_1740</name>
</gene>
<evidence type="ECO:0000313" key="3">
    <source>
        <dbReference type="Proteomes" id="UP000317940"/>
    </source>
</evidence>
<feature type="domain" description="Transcription regulator PadR N-terminal" evidence="1">
    <location>
        <begin position="46"/>
        <end position="120"/>
    </location>
</feature>
<sequence>MRIRPRRMRIEPRARLFRRRVSVAVRAVLTLVTMKELDLPLAEWIVLALIAEGPSHGFAIATLTAEGAEIGEFWYISRPMVYRSITRLVERGLITPVGAEEGNRGPQRMVYAATRAAKATVTRWLGEPVTELFDVRADLTCKLLLLQRREASPARLIERQRVVIDEIEESLRAKEDAAGDHLARAIYAWRLEHVRAARRFLDAAEVDSVQGAAKTG</sequence>
<proteinExistence type="predicted"/>
<dbReference type="InterPro" id="IPR036388">
    <property type="entry name" value="WH-like_DNA-bd_sf"/>
</dbReference>
<dbReference type="EMBL" id="VIWT01000007">
    <property type="protein sequence ID" value="TWF71843.1"/>
    <property type="molecule type" value="Genomic_DNA"/>
</dbReference>
<name>A0A561SAD6_9ACTN</name>
<dbReference type="InterPro" id="IPR005149">
    <property type="entry name" value="Tscrpt_reg_PadR_N"/>
</dbReference>
<organism evidence="2 3">
    <name type="scientific">Kitasatospora viridis</name>
    <dbReference type="NCBI Taxonomy" id="281105"/>
    <lineage>
        <taxon>Bacteria</taxon>
        <taxon>Bacillati</taxon>
        <taxon>Actinomycetota</taxon>
        <taxon>Actinomycetes</taxon>
        <taxon>Kitasatosporales</taxon>
        <taxon>Streptomycetaceae</taxon>
        <taxon>Kitasatospora</taxon>
    </lineage>
</organism>
<dbReference type="PANTHER" id="PTHR43252:SF2">
    <property type="entry name" value="TRANSCRIPTION REGULATOR, PADR-LIKE FAMILY"/>
    <property type="match status" value="1"/>
</dbReference>